<dbReference type="InterPro" id="IPR050109">
    <property type="entry name" value="HTH-type_TetR-like_transc_reg"/>
</dbReference>
<gene>
    <name evidence="7" type="ORF">FHX61_004612</name>
</gene>
<dbReference type="EMBL" id="JACHWF010000006">
    <property type="protein sequence ID" value="MBB3009936.1"/>
    <property type="molecule type" value="Genomic_DNA"/>
</dbReference>
<keyword evidence="1" id="KW-0678">Repressor</keyword>
<dbReference type="Pfam" id="PF00440">
    <property type="entry name" value="TetR_N"/>
    <property type="match status" value="1"/>
</dbReference>
<dbReference type="InterPro" id="IPR009057">
    <property type="entry name" value="Homeodomain-like_sf"/>
</dbReference>
<dbReference type="PROSITE" id="PS01081">
    <property type="entry name" value="HTH_TETR_1"/>
    <property type="match status" value="1"/>
</dbReference>
<keyword evidence="8" id="KW-1185">Reference proteome</keyword>
<evidence type="ECO:0000256" key="2">
    <source>
        <dbReference type="ARBA" id="ARBA00023015"/>
    </source>
</evidence>
<dbReference type="PROSITE" id="PS50977">
    <property type="entry name" value="HTH_TETR_2"/>
    <property type="match status" value="1"/>
</dbReference>
<evidence type="ECO:0000256" key="3">
    <source>
        <dbReference type="ARBA" id="ARBA00023125"/>
    </source>
</evidence>
<evidence type="ECO:0000313" key="8">
    <source>
        <dbReference type="Proteomes" id="UP000578036"/>
    </source>
</evidence>
<dbReference type="SUPFAM" id="SSF46689">
    <property type="entry name" value="Homeodomain-like"/>
    <property type="match status" value="1"/>
</dbReference>
<evidence type="ECO:0000256" key="1">
    <source>
        <dbReference type="ARBA" id="ARBA00022491"/>
    </source>
</evidence>
<keyword evidence="3 5" id="KW-0238">DNA-binding</keyword>
<organism evidence="7 8">
    <name type="scientific">Cupriavidus alkaliphilus</name>
    <dbReference type="NCBI Taxonomy" id="942866"/>
    <lineage>
        <taxon>Bacteria</taxon>
        <taxon>Pseudomonadati</taxon>
        <taxon>Pseudomonadota</taxon>
        <taxon>Betaproteobacteria</taxon>
        <taxon>Burkholderiales</taxon>
        <taxon>Burkholderiaceae</taxon>
        <taxon>Cupriavidus</taxon>
    </lineage>
</organism>
<evidence type="ECO:0000256" key="4">
    <source>
        <dbReference type="ARBA" id="ARBA00023163"/>
    </source>
</evidence>
<dbReference type="GO" id="GO:0000976">
    <property type="term" value="F:transcription cis-regulatory region binding"/>
    <property type="evidence" value="ECO:0007669"/>
    <property type="project" value="TreeGrafter"/>
</dbReference>
<accession>A0A7W4VE62</accession>
<dbReference type="RefSeq" id="WP_183300288.1">
    <property type="nucleotide sequence ID" value="NZ_JACHWF010000006.1"/>
</dbReference>
<evidence type="ECO:0000259" key="6">
    <source>
        <dbReference type="PROSITE" id="PS50977"/>
    </source>
</evidence>
<dbReference type="SUPFAM" id="SSF48498">
    <property type="entry name" value="Tetracyclin repressor-like, C-terminal domain"/>
    <property type="match status" value="1"/>
</dbReference>
<reference evidence="7 8" key="1">
    <citation type="submission" date="2020-08" db="EMBL/GenBank/DDBJ databases">
        <title>Genomic Encyclopedia of Type Strains, Phase IV (KMG-V): Genome sequencing to study the core and pangenomes of soil and plant-associated prokaryotes.</title>
        <authorList>
            <person name="Whitman W."/>
        </authorList>
    </citation>
    <scope>NUCLEOTIDE SEQUENCE [LARGE SCALE GENOMIC DNA]</scope>
    <source>
        <strain evidence="7 8">SLV-2362</strain>
    </source>
</reference>
<dbReference type="PANTHER" id="PTHR30055">
    <property type="entry name" value="HTH-TYPE TRANSCRIPTIONAL REGULATOR RUTR"/>
    <property type="match status" value="1"/>
</dbReference>
<feature type="DNA-binding region" description="H-T-H motif" evidence="5">
    <location>
        <begin position="41"/>
        <end position="60"/>
    </location>
</feature>
<keyword evidence="2" id="KW-0805">Transcription regulation</keyword>
<dbReference type="GO" id="GO:0003700">
    <property type="term" value="F:DNA-binding transcription factor activity"/>
    <property type="evidence" value="ECO:0007669"/>
    <property type="project" value="TreeGrafter"/>
</dbReference>
<name>A0A7W4VE62_9BURK</name>
<dbReference type="InterPro" id="IPR036271">
    <property type="entry name" value="Tet_transcr_reg_TetR-rel_C_sf"/>
</dbReference>
<sequence length="224" mass="24601">MSTQTHIPSSATAGNHVPGTRERILQAAETLFGARGIDAVSLREVTTAAGVNSAALHYHFGSKEALLAELFQLRAQPIAERRVELLSKVRRENGRPVLDDILRAFLAPALEVRADGQGAAFIRLRAWLAFEPAHVRQEMLGKAFNESSRAFLDALAEALPELPRRNLEWRFHFLLGAMVYTMASPGRIESLTERALTTSDSASALEELVAFAAAGFREHTNYGH</sequence>
<dbReference type="Proteomes" id="UP000578036">
    <property type="component" value="Unassembled WGS sequence"/>
</dbReference>
<dbReference type="InterPro" id="IPR041586">
    <property type="entry name" value="PsrA_TetR_C"/>
</dbReference>
<dbReference type="PANTHER" id="PTHR30055:SF226">
    <property type="entry name" value="HTH-TYPE TRANSCRIPTIONAL REGULATOR PKSA"/>
    <property type="match status" value="1"/>
</dbReference>
<dbReference type="Pfam" id="PF17939">
    <property type="entry name" value="TetR_C_30"/>
    <property type="match status" value="1"/>
</dbReference>
<protein>
    <submittedName>
        <fullName evidence="7">AcrR family transcriptional regulator</fullName>
    </submittedName>
</protein>
<comment type="caution">
    <text evidence="7">The sequence shown here is derived from an EMBL/GenBank/DDBJ whole genome shotgun (WGS) entry which is preliminary data.</text>
</comment>
<keyword evidence="4" id="KW-0804">Transcription</keyword>
<dbReference type="InterPro" id="IPR001647">
    <property type="entry name" value="HTH_TetR"/>
</dbReference>
<evidence type="ECO:0000313" key="7">
    <source>
        <dbReference type="EMBL" id="MBB3009936.1"/>
    </source>
</evidence>
<evidence type="ECO:0000256" key="5">
    <source>
        <dbReference type="PROSITE-ProRule" id="PRU00335"/>
    </source>
</evidence>
<dbReference type="PRINTS" id="PR00455">
    <property type="entry name" value="HTHTETR"/>
</dbReference>
<dbReference type="AlphaFoldDB" id="A0A7W4VE62"/>
<dbReference type="Gene3D" id="1.10.357.10">
    <property type="entry name" value="Tetracycline Repressor, domain 2"/>
    <property type="match status" value="1"/>
</dbReference>
<feature type="domain" description="HTH tetR-type" evidence="6">
    <location>
        <begin position="18"/>
        <end position="78"/>
    </location>
</feature>
<dbReference type="InterPro" id="IPR023772">
    <property type="entry name" value="DNA-bd_HTH_TetR-type_CS"/>
</dbReference>
<proteinExistence type="predicted"/>